<evidence type="ECO:0000259" key="2">
    <source>
        <dbReference type="Pfam" id="PF19124"/>
    </source>
</evidence>
<evidence type="ECO:0000256" key="1">
    <source>
        <dbReference type="SAM" id="Phobius"/>
    </source>
</evidence>
<dbReference type="InterPro" id="IPR043831">
    <property type="entry name" value="DUF5808"/>
</dbReference>
<dbReference type="EMBL" id="RYUQ01000002">
    <property type="protein sequence ID" value="RYQ26433.1"/>
    <property type="molecule type" value="Genomic_DNA"/>
</dbReference>
<evidence type="ECO:0000313" key="3">
    <source>
        <dbReference type="EMBL" id="RYQ26433.1"/>
    </source>
</evidence>
<comment type="caution">
    <text evidence="3">The sequence shown here is derived from an EMBL/GenBank/DDBJ whole genome shotgun (WGS) entry which is preliminary data.</text>
</comment>
<dbReference type="Pfam" id="PF19124">
    <property type="entry name" value="DUF5808"/>
    <property type="match status" value="1"/>
</dbReference>
<feature type="domain" description="DUF5808" evidence="2">
    <location>
        <begin position="19"/>
        <end position="43"/>
    </location>
</feature>
<proteinExistence type="predicted"/>
<feature type="transmembrane region" description="Helical" evidence="1">
    <location>
        <begin position="43"/>
        <end position="63"/>
    </location>
</feature>
<dbReference type="AlphaFoldDB" id="A0A4Q5AFX5"/>
<name>A0A4Q5AFX5_9BIFI</name>
<sequence>MPSDDDAHWKLGVFYANHDDASVFVPKRFGIGWTVNIARPATWALLVVAAALTVGVVVAVTMLA</sequence>
<keyword evidence="1" id="KW-0472">Membrane</keyword>
<reference evidence="3 4" key="1">
    <citation type="submission" date="2018-12" db="EMBL/GenBank/DDBJ databases">
        <title>Unveiling genomic diversity among members of the Bifidobacterium pseudolongum species, a widely distributed gut commensal of the animal kingdom.</title>
        <authorList>
            <person name="Lugli G.A."/>
            <person name="Duranti S."/>
            <person name="Albert K."/>
            <person name="Mancabelli L."/>
            <person name="Napoli S."/>
            <person name="Viappiani A."/>
            <person name="Anzalone R."/>
            <person name="Longhi G."/>
            <person name="Milani C."/>
            <person name="Turroni F."/>
            <person name="Alessandri G."/>
            <person name="Sela D.A."/>
            <person name="Van Sinderen D."/>
            <person name="Ventura M."/>
        </authorList>
    </citation>
    <scope>NUCLEOTIDE SEQUENCE [LARGE SCALE GENOMIC DNA]</scope>
    <source>
        <strain evidence="3 4">2032B</strain>
    </source>
</reference>
<gene>
    <name evidence="3" type="ORF">PG2032B_1029</name>
</gene>
<dbReference type="Proteomes" id="UP000292535">
    <property type="component" value="Unassembled WGS sequence"/>
</dbReference>
<keyword evidence="1" id="KW-1133">Transmembrane helix</keyword>
<keyword evidence="1" id="KW-0812">Transmembrane</keyword>
<accession>A0A4Q5AFX5</accession>
<evidence type="ECO:0000313" key="4">
    <source>
        <dbReference type="Proteomes" id="UP000292535"/>
    </source>
</evidence>
<protein>
    <recommendedName>
        <fullName evidence="2">DUF5808 domain-containing protein</fullName>
    </recommendedName>
</protein>
<dbReference type="RefSeq" id="WP_129853643.1">
    <property type="nucleotide sequence ID" value="NZ_RYUQ01000002.1"/>
</dbReference>
<organism evidence="3 4">
    <name type="scientific">Bifidobacterium pseudolongum subsp. globosum</name>
    <dbReference type="NCBI Taxonomy" id="1690"/>
    <lineage>
        <taxon>Bacteria</taxon>
        <taxon>Bacillati</taxon>
        <taxon>Actinomycetota</taxon>
        <taxon>Actinomycetes</taxon>
        <taxon>Bifidobacteriales</taxon>
        <taxon>Bifidobacteriaceae</taxon>
        <taxon>Bifidobacterium</taxon>
    </lineage>
</organism>